<organism evidence="5 6">
    <name type="scientific">Limnothrix redekei LRLZ20PSL1</name>
    <dbReference type="NCBI Taxonomy" id="3112953"/>
    <lineage>
        <taxon>Bacteria</taxon>
        <taxon>Bacillati</taxon>
        <taxon>Cyanobacteriota</taxon>
        <taxon>Cyanophyceae</taxon>
        <taxon>Pseudanabaenales</taxon>
        <taxon>Pseudanabaenaceae</taxon>
        <taxon>Limnothrix</taxon>
    </lineage>
</organism>
<dbReference type="InterPro" id="IPR028082">
    <property type="entry name" value="Peripla_BP_I"/>
</dbReference>
<dbReference type="Gene3D" id="3.40.50.2300">
    <property type="match status" value="2"/>
</dbReference>
<dbReference type="SUPFAM" id="SSF53822">
    <property type="entry name" value="Periplasmic binding protein-like I"/>
    <property type="match status" value="1"/>
</dbReference>
<dbReference type="Pfam" id="PF13458">
    <property type="entry name" value="Peripla_BP_6"/>
    <property type="match status" value="1"/>
</dbReference>
<dbReference type="PANTHER" id="PTHR30483">
    <property type="entry name" value="LEUCINE-SPECIFIC-BINDING PROTEIN"/>
    <property type="match status" value="1"/>
</dbReference>
<evidence type="ECO:0000256" key="1">
    <source>
        <dbReference type="ARBA" id="ARBA00010062"/>
    </source>
</evidence>
<accession>A0ABW7CCF3</accession>
<evidence type="ECO:0000256" key="2">
    <source>
        <dbReference type="ARBA" id="ARBA00022729"/>
    </source>
</evidence>
<keyword evidence="2" id="KW-0732">Signal</keyword>
<gene>
    <name evidence="5" type="ORF">VPK24_14140</name>
</gene>
<dbReference type="EMBL" id="JAZAQF010000082">
    <property type="protein sequence ID" value="MFG3818785.1"/>
    <property type="molecule type" value="Genomic_DNA"/>
</dbReference>
<dbReference type="CDD" id="cd06268">
    <property type="entry name" value="PBP1_ABC_transporter_LIVBP-like"/>
    <property type="match status" value="1"/>
</dbReference>
<feature type="compositionally biased region" description="Polar residues" evidence="3">
    <location>
        <begin position="437"/>
        <end position="446"/>
    </location>
</feature>
<comment type="similarity">
    <text evidence="1">Belongs to the leucine-binding protein family.</text>
</comment>
<feature type="region of interest" description="Disordered" evidence="3">
    <location>
        <begin position="427"/>
        <end position="450"/>
    </location>
</feature>
<proteinExistence type="inferred from homology"/>
<keyword evidence="6" id="KW-1185">Reference proteome</keyword>
<dbReference type="InterPro" id="IPR051010">
    <property type="entry name" value="BCAA_transport"/>
</dbReference>
<evidence type="ECO:0000313" key="6">
    <source>
        <dbReference type="Proteomes" id="UP001604335"/>
    </source>
</evidence>
<name>A0ABW7CCF3_9CYAN</name>
<evidence type="ECO:0000256" key="3">
    <source>
        <dbReference type="SAM" id="MobiDB-lite"/>
    </source>
</evidence>
<feature type="domain" description="Leucine-binding protein" evidence="4">
    <location>
        <begin position="160"/>
        <end position="485"/>
    </location>
</feature>
<feature type="compositionally biased region" description="Low complexity" evidence="3">
    <location>
        <begin position="38"/>
        <end position="51"/>
    </location>
</feature>
<reference evidence="6" key="1">
    <citation type="journal article" date="2024" name="Algal Res.">
        <title>Biochemical, toxicological and genomic investigation of a high-biomass producing Limnothrix strain isolated from Italian shallow drinking water reservoir.</title>
        <authorList>
            <person name="Simonazzi M."/>
            <person name="Shishido T.K."/>
            <person name="Delbaje E."/>
            <person name="Wahlsten M."/>
            <person name="Fewer D.P."/>
            <person name="Sivonen K."/>
            <person name="Pezzolesi L."/>
            <person name="Pistocchi R."/>
        </authorList>
    </citation>
    <scope>NUCLEOTIDE SEQUENCE [LARGE SCALE GENOMIC DNA]</scope>
    <source>
        <strain evidence="6">LRLZ20PSL1</strain>
    </source>
</reference>
<evidence type="ECO:0000313" key="5">
    <source>
        <dbReference type="EMBL" id="MFG3818785.1"/>
    </source>
</evidence>
<dbReference type="RefSeq" id="WP_393014334.1">
    <property type="nucleotide sequence ID" value="NZ_JAZAQF010000082.1"/>
</dbReference>
<comment type="caution">
    <text evidence="5">The sequence shown here is derived from an EMBL/GenBank/DDBJ whole genome shotgun (WGS) entry which is preliminary data.</text>
</comment>
<feature type="region of interest" description="Disordered" evidence="3">
    <location>
        <begin position="38"/>
        <end position="59"/>
    </location>
</feature>
<dbReference type="PANTHER" id="PTHR30483:SF6">
    <property type="entry name" value="PERIPLASMIC BINDING PROTEIN OF ABC TRANSPORTER FOR NATURAL AMINO ACIDS"/>
    <property type="match status" value="1"/>
</dbReference>
<protein>
    <submittedName>
        <fullName evidence="5">ABC transporter substrate-binding protein</fullName>
    </submittedName>
</protein>
<dbReference type="Proteomes" id="UP001604335">
    <property type="component" value="Unassembled WGS sequence"/>
</dbReference>
<evidence type="ECO:0000259" key="4">
    <source>
        <dbReference type="Pfam" id="PF13458"/>
    </source>
</evidence>
<dbReference type="InterPro" id="IPR028081">
    <property type="entry name" value="Leu-bd"/>
</dbReference>
<sequence length="504" mass="53383">MSRRSQDAPLLITALFMSLALLGGGYWLVRSNGLLGNEGQTPPTTNPQGGPAPSLSSGEQALLADSPDKLAATAAGQAGNSTQAIALLRKSLQQRPNDPEALIYLNNWLAREAPQRTIAVVVPAANLPDVAKELLRGVAQAQAQWNQGDRERSGPKPAWQLRVVIADDSNNPVTAKAVAETLAADPRVLGVVGHFSSTTSLAAAGVYQRAGLPMISPSSTAVTLSGLGDAVLRTVPSDRQAGQALAMVARQQLKLARVSVFYNPKSAYSQSLKTEFVKQFMADGRGQVQLQEMGSEPIDAQRAIGQAQSFNTEGLVLFGERQSQGSEGLVLLGDRSTLPSALAIVEANQGRLPVLGGDSIYSLDLLKLGASAQGTILAIPWHPDLPQSLDFAKAMRRRWGGDVNWRTAMAYDAAQALIQAINQEITQKPDQKPVSGSDLNDAQDPTRSAVKAALHRPDFQAAGSSASVRFANTGDRSLPLVLITVREGNRSGTGFDFRLLNPGP</sequence>